<evidence type="ECO:0000256" key="1">
    <source>
        <dbReference type="SAM" id="MobiDB-lite"/>
    </source>
</evidence>
<evidence type="ECO:0000313" key="2">
    <source>
        <dbReference type="EMBL" id="KAG5839011.1"/>
    </source>
</evidence>
<gene>
    <name evidence="2" type="ORF">ANANG_G00229820</name>
</gene>
<dbReference type="EMBL" id="JAFIRN010000012">
    <property type="protein sequence ID" value="KAG5839011.1"/>
    <property type="molecule type" value="Genomic_DNA"/>
</dbReference>
<sequence length="89" mass="10009">MWAHHPRVSNNLLGAGREEGERENGTGQSRSGGRSVAAELRIKERVKIDFTLDCATHIYGDGTGEQPERLKVCTKRLESSWLRMELLLC</sequence>
<feature type="region of interest" description="Disordered" evidence="1">
    <location>
        <begin position="1"/>
        <end position="36"/>
    </location>
</feature>
<name>A0A9D3LXS0_ANGAN</name>
<comment type="caution">
    <text evidence="2">The sequence shown here is derived from an EMBL/GenBank/DDBJ whole genome shotgun (WGS) entry which is preliminary data.</text>
</comment>
<dbReference type="Proteomes" id="UP001044222">
    <property type="component" value="Chromosome 12"/>
</dbReference>
<evidence type="ECO:0000313" key="3">
    <source>
        <dbReference type="Proteomes" id="UP001044222"/>
    </source>
</evidence>
<accession>A0A9D3LXS0</accession>
<dbReference type="AlphaFoldDB" id="A0A9D3LXS0"/>
<reference evidence="2" key="1">
    <citation type="submission" date="2021-01" db="EMBL/GenBank/DDBJ databases">
        <title>A chromosome-scale assembly of European eel, Anguilla anguilla.</title>
        <authorList>
            <person name="Henkel C."/>
            <person name="Jong-Raadsen S.A."/>
            <person name="Dufour S."/>
            <person name="Weltzien F.-A."/>
            <person name="Palstra A.P."/>
            <person name="Pelster B."/>
            <person name="Spaink H.P."/>
            <person name="Van Den Thillart G.E."/>
            <person name="Jansen H."/>
            <person name="Zahm M."/>
            <person name="Klopp C."/>
            <person name="Cedric C."/>
            <person name="Louis A."/>
            <person name="Berthelot C."/>
            <person name="Parey E."/>
            <person name="Roest Crollius H."/>
            <person name="Montfort J."/>
            <person name="Robinson-Rechavi M."/>
            <person name="Bucao C."/>
            <person name="Bouchez O."/>
            <person name="Gislard M."/>
            <person name="Lluch J."/>
            <person name="Milhes M."/>
            <person name="Lampietro C."/>
            <person name="Lopez Roques C."/>
            <person name="Donnadieu C."/>
            <person name="Braasch I."/>
            <person name="Desvignes T."/>
            <person name="Postlethwait J."/>
            <person name="Bobe J."/>
            <person name="Guiguen Y."/>
            <person name="Dirks R."/>
        </authorList>
    </citation>
    <scope>NUCLEOTIDE SEQUENCE</scope>
    <source>
        <strain evidence="2">Tag_6206</strain>
        <tissue evidence="2">Liver</tissue>
    </source>
</reference>
<keyword evidence="3" id="KW-1185">Reference proteome</keyword>
<proteinExistence type="predicted"/>
<protein>
    <submittedName>
        <fullName evidence="2">Uncharacterized protein</fullName>
    </submittedName>
</protein>
<organism evidence="2 3">
    <name type="scientific">Anguilla anguilla</name>
    <name type="common">European freshwater eel</name>
    <name type="synonym">Muraena anguilla</name>
    <dbReference type="NCBI Taxonomy" id="7936"/>
    <lineage>
        <taxon>Eukaryota</taxon>
        <taxon>Metazoa</taxon>
        <taxon>Chordata</taxon>
        <taxon>Craniata</taxon>
        <taxon>Vertebrata</taxon>
        <taxon>Euteleostomi</taxon>
        <taxon>Actinopterygii</taxon>
        <taxon>Neopterygii</taxon>
        <taxon>Teleostei</taxon>
        <taxon>Anguilliformes</taxon>
        <taxon>Anguillidae</taxon>
        <taxon>Anguilla</taxon>
    </lineage>
</organism>